<name>A0A9X2GHX4_9ACTN</name>
<dbReference type="Proteomes" id="UP001139648">
    <property type="component" value="Unassembled WGS sequence"/>
</dbReference>
<sequence length="90" mass="9211">MPVHRGENGRLLAEPYLVSFLTSPAPDAGQVLRRDPGAGERIRRALTERAFAERFGSGADPAAFGSGADRAAFGSGAAAGDTAPAAVSDR</sequence>
<comment type="caution">
    <text evidence="2">The sequence shown here is derived from an EMBL/GenBank/DDBJ whole genome shotgun (WGS) entry which is preliminary data.</text>
</comment>
<organism evidence="2 3">
    <name type="scientific">Nonomuraea thailandensis</name>
    <dbReference type="NCBI Taxonomy" id="1188745"/>
    <lineage>
        <taxon>Bacteria</taxon>
        <taxon>Bacillati</taxon>
        <taxon>Actinomycetota</taxon>
        <taxon>Actinomycetes</taxon>
        <taxon>Streptosporangiales</taxon>
        <taxon>Streptosporangiaceae</taxon>
        <taxon>Nonomuraea</taxon>
    </lineage>
</organism>
<reference evidence="2" key="1">
    <citation type="submission" date="2022-06" db="EMBL/GenBank/DDBJ databases">
        <title>Sequencing the genomes of 1000 actinobacteria strains.</title>
        <authorList>
            <person name="Klenk H.-P."/>
        </authorList>
    </citation>
    <scope>NUCLEOTIDE SEQUENCE</scope>
    <source>
        <strain evidence="2">DSM 46694</strain>
    </source>
</reference>
<evidence type="ECO:0000313" key="2">
    <source>
        <dbReference type="EMBL" id="MCP2355696.1"/>
    </source>
</evidence>
<feature type="region of interest" description="Disordered" evidence="1">
    <location>
        <begin position="66"/>
        <end position="90"/>
    </location>
</feature>
<evidence type="ECO:0000256" key="1">
    <source>
        <dbReference type="SAM" id="MobiDB-lite"/>
    </source>
</evidence>
<dbReference type="RefSeq" id="WP_253742351.1">
    <property type="nucleotide sequence ID" value="NZ_BAABKA010000036.1"/>
</dbReference>
<dbReference type="EMBL" id="JAMZEB010000002">
    <property type="protein sequence ID" value="MCP2355696.1"/>
    <property type="molecule type" value="Genomic_DNA"/>
</dbReference>
<gene>
    <name evidence="2" type="ORF">HD597_002716</name>
</gene>
<dbReference type="AlphaFoldDB" id="A0A9X2GHX4"/>
<protein>
    <submittedName>
        <fullName evidence="2">Uncharacterized protein (TIGR02452 family)</fullName>
    </submittedName>
</protein>
<keyword evidence="3" id="KW-1185">Reference proteome</keyword>
<proteinExistence type="predicted"/>
<accession>A0A9X2GHX4</accession>
<evidence type="ECO:0000313" key="3">
    <source>
        <dbReference type="Proteomes" id="UP001139648"/>
    </source>
</evidence>